<keyword evidence="8 14" id="KW-0472">Membrane</keyword>
<keyword evidence="2 12" id="KW-0813">Transport</keyword>
<reference evidence="15" key="1">
    <citation type="submission" date="2022-03" db="EMBL/GenBank/DDBJ databases">
        <authorList>
            <person name="Martin C."/>
        </authorList>
    </citation>
    <scope>NUCLEOTIDE SEQUENCE</scope>
</reference>
<evidence type="ECO:0000256" key="9">
    <source>
        <dbReference type="ARBA" id="ARBA00023180"/>
    </source>
</evidence>
<evidence type="ECO:0000256" key="7">
    <source>
        <dbReference type="ARBA" id="ARBA00023065"/>
    </source>
</evidence>
<feature type="region of interest" description="Disordered" evidence="13">
    <location>
        <begin position="1"/>
        <end position="32"/>
    </location>
</feature>
<keyword evidence="4 12" id="KW-0812">Transmembrane</keyword>
<keyword evidence="16" id="KW-1185">Reference proteome</keyword>
<evidence type="ECO:0000256" key="1">
    <source>
        <dbReference type="ARBA" id="ARBA00004141"/>
    </source>
</evidence>
<feature type="transmembrane region" description="Helical" evidence="14">
    <location>
        <begin position="113"/>
        <end position="138"/>
    </location>
</feature>
<gene>
    <name evidence="15" type="ORF">OFUS_LOCUS25728</name>
</gene>
<evidence type="ECO:0000256" key="12">
    <source>
        <dbReference type="RuleBase" id="RU000679"/>
    </source>
</evidence>
<evidence type="ECO:0000256" key="6">
    <source>
        <dbReference type="ARBA" id="ARBA00023053"/>
    </source>
</evidence>
<accession>A0A8S4Q5G3</accession>
<comment type="caution">
    <text evidence="15">The sequence shown here is derived from an EMBL/GenBank/DDBJ whole genome shotgun (WGS) entry which is preliminary data.</text>
</comment>
<comment type="subcellular location">
    <subcellularLocation>
        <location evidence="1">Membrane</location>
        <topology evidence="1">Multi-pass membrane protein</topology>
    </subcellularLocation>
</comment>
<dbReference type="Proteomes" id="UP000749559">
    <property type="component" value="Unassembled WGS sequence"/>
</dbReference>
<evidence type="ECO:0000313" key="16">
    <source>
        <dbReference type="Proteomes" id="UP000749559"/>
    </source>
</evidence>
<evidence type="ECO:0000256" key="8">
    <source>
        <dbReference type="ARBA" id="ARBA00023136"/>
    </source>
</evidence>
<name>A0A8S4Q5G3_OWEFU</name>
<dbReference type="GO" id="GO:0005886">
    <property type="term" value="C:plasma membrane"/>
    <property type="evidence" value="ECO:0007669"/>
    <property type="project" value="TreeGrafter"/>
</dbReference>
<dbReference type="EMBL" id="CAIIXF020000012">
    <property type="protein sequence ID" value="CAH1802002.1"/>
    <property type="molecule type" value="Genomic_DNA"/>
</dbReference>
<organism evidence="15 16">
    <name type="scientific">Owenia fusiformis</name>
    <name type="common">Polychaete worm</name>
    <dbReference type="NCBI Taxonomy" id="6347"/>
    <lineage>
        <taxon>Eukaryota</taxon>
        <taxon>Metazoa</taxon>
        <taxon>Spiralia</taxon>
        <taxon>Lophotrochozoa</taxon>
        <taxon>Annelida</taxon>
        <taxon>Polychaeta</taxon>
        <taxon>Sedentaria</taxon>
        <taxon>Canalipalpata</taxon>
        <taxon>Sabellida</taxon>
        <taxon>Oweniida</taxon>
        <taxon>Oweniidae</taxon>
        <taxon>Owenia</taxon>
    </lineage>
</organism>
<dbReference type="GO" id="GO:0015280">
    <property type="term" value="F:ligand-gated sodium channel activity"/>
    <property type="evidence" value="ECO:0007669"/>
    <property type="project" value="TreeGrafter"/>
</dbReference>
<keyword evidence="10 12" id="KW-0739">Sodium transport</keyword>
<comment type="similarity">
    <text evidence="12">Belongs to the amiloride-sensitive sodium channel (TC 1.A.6) family.</text>
</comment>
<keyword evidence="6" id="KW-0915">Sodium</keyword>
<keyword evidence="5 14" id="KW-1133">Transmembrane helix</keyword>
<dbReference type="Gene3D" id="2.60.470.10">
    <property type="entry name" value="Acid-sensing ion channels like domains"/>
    <property type="match status" value="1"/>
</dbReference>
<sequence>MAERLHKFRQNPGRDNIDHGSAYTPVSQNNELVGMGHNERNMATYTEREVPRVATGRSNTDLRTGELFDFEQTPPKKDRSGHWGRVWRDFSGSTTVHGVRQIGESTPFFFRRVIWFFLVVTGFALFTNQLVTSFLYYFSYPMSVTVKINYNTTLTFPAVTVCNQNAFRATTMEEIGLYENLTDMYSEHGSGKVSQSFRNLSLLHLFKTGGHQLEDMVLSCHWSGRECNPDEITTTFTDYGTCYTFNHGRNGIRILESIQTGSAYGLKLRLNVEQYEYMKGPNSGAGVKILIHDHNEIPLVGDLGQAIPPGMQAFVGVRMLQLRNLEKPYGECDDSMQLEHFDNYSIAACHVDTKAKYISEKCGCRDLYVPQHNTKPKELCDVYTYFNCVMASNVNVEALKGRSDCPIPCMQMQFDTAITYAAISNHDLDSYLSPTLNKTASVKNNFLNARETQQRVDEDIVKQDTLLIENFDKAMVNMEKVLQDVVKRIHRLSMELSDLYFEMSRRIWFHYNRGLVKLLSTMDRNFVRAWEVLNERSLSHITTGFYAFIDSFSAAVSHLMEIPLNNTNCRETLQMIVQREITIKQVLAERGYDNMTRIHNVFGNADPWFVYENSPDRRYDRVYISKDMFKYSETGEQKEYSEIRININDYMDCLKNFTEILSAVMETNDANWTHIHATQELFALKGKRINYRLYKYEQQTVLVTSKVIQNNMDSFRNLNTSFFQRVETLNQQLVSLTTSAVTLNTSALLTLQHIAILANQYTERGINKTLLAKSALQEEVSAAMQAVNLFFLDLRSRERIINDIWIQLKVDVMKIWSGMLSERALFPFYQKIKDDVNIVRQNGSLYEKDIFRRLLRIPKNDTNRTSLIHNNWDIFLNADFPDINLNDKMTGIQLQYKRIIDRFNVKEVISNKDDALRKAFADLLASLKDYETNNEIGASFVKENFLQMDIFMRELNYEQVEQQKAYDLTALWSDIGGSLGLFVGASVLTIFELLDVVIHNLLRVHCTGQ</sequence>
<evidence type="ECO:0000256" key="3">
    <source>
        <dbReference type="ARBA" id="ARBA00022461"/>
    </source>
</evidence>
<evidence type="ECO:0000256" key="11">
    <source>
        <dbReference type="ARBA" id="ARBA00023303"/>
    </source>
</evidence>
<evidence type="ECO:0000256" key="2">
    <source>
        <dbReference type="ARBA" id="ARBA00022448"/>
    </source>
</evidence>
<dbReference type="Gene3D" id="1.10.287.770">
    <property type="entry name" value="YojJ-like"/>
    <property type="match status" value="1"/>
</dbReference>
<evidence type="ECO:0000313" key="15">
    <source>
        <dbReference type="EMBL" id="CAH1802002.1"/>
    </source>
</evidence>
<dbReference type="FunFam" id="1.10.287.770:FF:000001">
    <property type="entry name" value="Acid-sensing ion channel subunit 1"/>
    <property type="match status" value="1"/>
</dbReference>
<dbReference type="Pfam" id="PF00858">
    <property type="entry name" value="ASC"/>
    <property type="match status" value="2"/>
</dbReference>
<dbReference type="AlphaFoldDB" id="A0A8S4Q5G3"/>
<keyword evidence="7 12" id="KW-0406">Ion transport</keyword>
<keyword evidence="11 12" id="KW-0407">Ion channel</keyword>
<evidence type="ECO:0000256" key="10">
    <source>
        <dbReference type="ARBA" id="ARBA00023201"/>
    </source>
</evidence>
<dbReference type="PANTHER" id="PTHR11690">
    <property type="entry name" value="AMILORIDE-SENSITIVE SODIUM CHANNEL-RELATED"/>
    <property type="match status" value="1"/>
</dbReference>
<evidence type="ECO:0000256" key="5">
    <source>
        <dbReference type="ARBA" id="ARBA00022989"/>
    </source>
</evidence>
<dbReference type="OrthoDB" id="6502088at2759"/>
<keyword evidence="3 12" id="KW-0894">Sodium channel</keyword>
<evidence type="ECO:0000256" key="14">
    <source>
        <dbReference type="SAM" id="Phobius"/>
    </source>
</evidence>
<protein>
    <submittedName>
        <fullName evidence="15">Uncharacterized protein</fullName>
    </submittedName>
</protein>
<keyword evidence="9" id="KW-0325">Glycoprotein</keyword>
<evidence type="ECO:0000256" key="13">
    <source>
        <dbReference type="SAM" id="MobiDB-lite"/>
    </source>
</evidence>
<proteinExistence type="inferred from homology"/>
<evidence type="ECO:0000256" key="4">
    <source>
        <dbReference type="ARBA" id="ARBA00022692"/>
    </source>
</evidence>
<dbReference type="InterPro" id="IPR001873">
    <property type="entry name" value="ENaC"/>
</dbReference>
<dbReference type="PRINTS" id="PR01078">
    <property type="entry name" value="AMINACHANNEL"/>
</dbReference>